<dbReference type="AlphaFoldDB" id="A0A919BB22"/>
<proteinExistence type="predicted"/>
<gene>
    <name evidence="5" type="ORF">GCM10017161_03780</name>
</gene>
<dbReference type="InterPro" id="IPR036388">
    <property type="entry name" value="WH-like_DNA-bd_sf"/>
</dbReference>
<feature type="DNA-binding region" description="OmpR/PhoB-type" evidence="2">
    <location>
        <begin position="12"/>
        <end position="108"/>
    </location>
</feature>
<feature type="transmembrane region" description="Helical" evidence="3">
    <location>
        <begin position="129"/>
        <end position="149"/>
    </location>
</feature>
<dbReference type="SUPFAM" id="SSF46894">
    <property type="entry name" value="C-terminal effector domain of the bipartite response regulators"/>
    <property type="match status" value="1"/>
</dbReference>
<dbReference type="GO" id="GO:0003677">
    <property type="term" value="F:DNA binding"/>
    <property type="evidence" value="ECO:0007669"/>
    <property type="project" value="UniProtKB-UniRule"/>
</dbReference>
<evidence type="ECO:0000313" key="5">
    <source>
        <dbReference type="EMBL" id="GHF79825.1"/>
    </source>
</evidence>
<comment type="caution">
    <text evidence="5">The sequence shown here is derived from an EMBL/GenBank/DDBJ whole genome shotgun (WGS) entry which is preliminary data.</text>
</comment>
<keyword evidence="6" id="KW-1185">Reference proteome</keyword>
<dbReference type="InterPro" id="IPR016032">
    <property type="entry name" value="Sig_transdc_resp-reg_C-effctor"/>
</dbReference>
<dbReference type="GO" id="GO:0000160">
    <property type="term" value="P:phosphorelay signal transduction system"/>
    <property type="evidence" value="ECO:0007669"/>
    <property type="project" value="InterPro"/>
</dbReference>
<dbReference type="InterPro" id="IPR011990">
    <property type="entry name" value="TPR-like_helical_dom_sf"/>
</dbReference>
<dbReference type="EMBL" id="BNCK01000001">
    <property type="protein sequence ID" value="GHF79825.1"/>
    <property type="molecule type" value="Genomic_DNA"/>
</dbReference>
<organism evidence="5 6">
    <name type="scientific">Thalassotalea marina</name>
    <dbReference type="NCBI Taxonomy" id="1673741"/>
    <lineage>
        <taxon>Bacteria</taxon>
        <taxon>Pseudomonadati</taxon>
        <taxon>Pseudomonadota</taxon>
        <taxon>Gammaproteobacteria</taxon>
        <taxon>Alteromonadales</taxon>
        <taxon>Colwelliaceae</taxon>
        <taxon>Thalassotalea</taxon>
    </lineage>
</organism>
<keyword evidence="3" id="KW-1133">Transmembrane helix</keyword>
<sequence>MTASHYTLLPESSYIRSHSICIDTRNRQVLVDDQPINLTGLSYRLLEVFLLNPGQILSAQTLAKLVWRKDYVSDETIAQRVSLLRKAVGSSIADCIESVRAEGYVWHPNVTIEAVVDKPAANHINKPRLFWGMIVVCLVGAIWLMFYLVNKSQQEVGATEAENNQNLSASPLFARAQQLINQHTFAANALAINILQQYLDKNPQNQDAQILLAQSLIEKVAKFDGQQNTLNEAKAIIDTLTLSPQMHEALPWLEGYFYDVAGQINKAITHYEKALSHDYGDKNKIASALAYLYVQKGKLYEALNLNLTAFNRESPYKFLQVAELLYLAGMEPEAQQWLNLAYTMAPNDNFTAVTYAKSLIANKNYTDAQQVINKLHQVEPATEDSLVVLAVIHIHADNNDLALKVLDQAITLSSTSMKSAVIKYWLEHQMKGQTELLKPEIEVSAESWPNLYVYKSMVQISDGDLPQALSTLKMAVDQGYLDHKYLKNLPPFNVLTDHKVFQEILNEMEQLAQKEANKIKLLQLPKVD</sequence>
<evidence type="ECO:0000313" key="6">
    <source>
        <dbReference type="Proteomes" id="UP000623842"/>
    </source>
</evidence>
<keyword evidence="3" id="KW-0812">Transmembrane</keyword>
<feature type="domain" description="OmpR/PhoB-type" evidence="4">
    <location>
        <begin position="12"/>
        <end position="108"/>
    </location>
</feature>
<reference evidence="5" key="2">
    <citation type="submission" date="2020-09" db="EMBL/GenBank/DDBJ databases">
        <authorList>
            <person name="Sun Q."/>
            <person name="Kim S."/>
        </authorList>
    </citation>
    <scope>NUCLEOTIDE SEQUENCE</scope>
    <source>
        <strain evidence="5">KCTC 42731</strain>
    </source>
</reference>
<keyword evidence="1 2" id="KW-0238">DNA-binding</keyword>
<dbReference type="PROSITE" id="PS51755">
    <property type="entry name" value="OMPR_PHOB"/>
    <property type="match status" value="1"/>
</dbReference>
<dbReference type="Pfam" id="PF00486">
    <property type="entry name" value="Trans_reg_C"/>
    <property type="match status" value="1"/>
</dbReference>
<dbReference type="Proteomes" id="UP000623842">
    <property type="component" value="Unassembled WGS sequence"/>
</dbReference>
<dbReference type="CDD" id="cd00383">
    <property type="entry name" value="trans_reg_C"/>
    <property type="match status" value="1"/>
</dbReference>
<dbReference type="Gene3D" id="1.10.10.10">
    <property type="entry name" value="Winged helix-like DNA-binding domain superfamily/Winged helix DNA-binding domain"/>
    <property type="match status" value="1"/>
</dbReference>
<evidence type="ECO:0000256" key="3">
    <source>
        <dbReference type="SAM" id="Phobius"/>
    </source>
</evidence>
<dbReference type="Gene3D" id="1.25.40.10">
    <property type="entry name" value="Tetratricopeptide repeat domain"/>
    <property type="match status" value="2"/>
</dbReference>
<evidence type="ECO:0000256" key="2">
    <source>
        <dbReference type="PROSITE-ProRule" id="PRU01091"/>
    </source>
</evidence>
<name>A0A919BB22_9GAMM</name>
<accession>A0A919BB22</accession>
<reference evidence="5" key="1">
    <citation type="journal article" date="2014" name="Int. J. Syst. Evol. Microbiol.">
        <title>Complete genome sequence of Corynebacterium casei LMG S-19264T (=DSM 44701T), isolated from a smear-ripened cheese.</title>
        <authorList>
            <consortium name="US DOE Joint Genome Institute (JGI-PGF)"/>
            <person name="Walter F."/>
            <person name="Albersmeier A."/>
            <person name="Kalinowski J."/>
            <person name="Ruckert C."/>
        </authorList>
    </citation>
    <scope>NUCLEOTIDE SEQUENCE</scope>
    <source>
        <strain evidence="5">KCTC 42731</strain>
    </source>
</reference>
<dbReference type="SMART" id="SM00862">
    <property type="entry name" value="Trans_reg_C"/>
    <property type="match status" value="1"/>
</dbReference>
<keyword evidence="3" id="KW-0472">Membrane</keyword>
<dbReference type="GO" id="GO:0006355">
    <property type="term" value="P:regulation of DNA-templated transcription"/>
    <property type="evidence" value="ECO:0007669"/>
    <property type="project" value="InterPro"/>
</dbReference>
<protein>
    <recommendedName>
        <fullName evidence="4">OmpR/PhoB-type domain-containing protein</fullName>
    </recommendedName>
</protein>
<dbReference type="RefSeq" id="WP_189767016.1">
    <property type="nucleotide sequence ID" value="NZ_BNCK01000001.1"/>
</dbReference>
<evidence type="ECO:0000256" key="1">
    <source>
        <dbReference type="ARBA" id="ARBA00023125"/>
    </source>
</evidence>
<dbReference type="InterPro" id="IPR001867">
    <property type="entry name" value="OmpR/PhoB-type_DNA-bd"/>
</dbReference>
<evidence type="ECO:0000259" key="4">
    <source>
        <dbReference type="PROSITE" id="PS51755"/>
    </source>
</evidence>
<dbReference type="SUPFAM" id="SSF48452">
    <property type="entry name" value="TPR-like"/>
    <property type="match status" value="2"/>
</dbReference>